<dbReference type="Pfam" id="PF13387">
    <property type="entry name" value="Lnb_N"/>
    <property type="match status" value="1"/>
</dbReference>
<keyword evidence="6" id="KW-1185">Reference proteome</keyword>
<dbReference type="InterPro" id="IPR025178">
    <property type="entry name" value="Lnb_N"/>
</dbReference>
<protein>
    <submittedName>
        <fullName evidence="5">Uncharacterized protein</fullName>
    </submittedName>
</protein>
<dbReference type="EMBL" id="LDJI01000004">
    <property type="protein sequence ID" value="KRG66130.1"/>
    <property type="molecule type" value="Genomic_DNA"/>
</dbReference>
<evidence type="ECO:0000259" key="4">
    <source>
        <dbReference type="Pfam" id="PF25226"/>
    </source>
</evidence>
<dbReference type="STRING" id="405444.ABB26_02250"/>
<dbReference type="Proteomes" id="UP000050864">
    <property type="component" value="Unassembled WGS sequence"/>
</dbReference>
<feature type="domain" description="Lnb N-terminal periplasmic" evidence="3">
    <location>
        <begin position="233"/>
        <end position="401"/>
    </location>
</feature>
<dbReference type="InterPro" id="IPR057166">
    <property type="entry name" value="DUF7844"/>
</dbReference>
<feature type="region of interest" description="Disordered" evidence="1">
    <location>
        <begin position="596"/>
        <end position="623"/>
    </location>
</feature>
<gene>
    <name evidence="5" type="ORF">ABB26_02250</name>
</gene>
<feature type="chain" id="PRO_5006394125" evidence="2">
    <location>
        <begin position="22"/>
        <end position="623"/>
    </location>
</feature>
<keyword evidence="2" id="KW-0732">Signal</keyword>
<feature type="compositionally biased region" description="Acidic residues" evidence="1">
    <location>
        <begin position="607"/>
        <end position="617"/>
    </location>
</feature>
<organism evidence="5 6">
    <name type="scientific">Stenotrophomonas humi</name>
    <dbReference type="NCBI Taxonomy" id="405444"/>
    <lineage>
        <taxon>Bacteria</taxon>
        <taxon>Pseudomonadati</taxon>
        <taxon>Pseudomonadota</taxon>
        <taxon>Gammaproteobacteria</taxon>
        <taxon>Lysobacterales</taxon>
        <taxon>Lysobacteraceae</taxon>
        <taxon>Stenotrophomonas</taxon>
    </lineage>
</organism>
<evidence type="ECO:0000313" key="6">
    <source>
        <dbReference type="Proteomes" id="UP000050864"/>
    </source>
</evidence>
<feature type="signal peptide" evidence="2">
    <location>
        <begin position="1"/>
        <end position="21"/>
    </location>
</feature>
<evidence type="ECO:0000259" key="3">
    <source>
        <dbReference type="Pfam" id="PF13387"/>
    </source>
</evidence>
<dbReference type="PATRIC" id="fig|405444.3.peg.2860"/>
<name>A0A0R0CIM1_9GAMM</name>
<proteinExistence type="predicted"/>
<evidence type="ECO:0000256" key="1">
    <source>
        <dbReference type="SAM" id="MobiDB-lite"/>
    </source>
</evidence>
<feature type="domain" description="DUF7844" evidence="4">
    <location>
        <begin position="131"/>
        <end position="204"/>
    </location>
</feature>
<evidence type="ECO:0000256" key="2">
    <source>
        <dbReference type="SAM" id="SignalP"/>
    </source>
</evidence>
<dbReference type="Pfam" id="PF25226">
    <property type="entry name" value="DUF7844"/>
    <property type="match status" value="2"/>
</dbReference>
<dbReference type="SUPFAM" id="SSF55486">
    <property type="entry name" value="Metalloproteases ('zincins'), catalytic domain"/>
    <property type="match status" value="1"/>
</dbReference>
<sequence>MPPVRWLALLLALSVTAPLHAALHIDVAVDGLTPAEQSASEQLVAEVLNQLPATLRDQHDLQLRLRWRDDLPAHVQGRARGNELGLDRGLLPPLLAASDATPIDADWRAAHAALIHELAHALDRSPRGRWSRQARFLDLAGWQQRPLWPGRGRNHFALRSPDRYELHSPAEFFAVNLEHYLLDGDYRCRRPALHAWFAQQLGQASVPSRAACNATLPFMQAGEQDGLADLLELDPARIYEVDFLLAEGNAQLMSRWGHSMLRLVICAPGRAPGPACRMDLQHHLVLSFRAFVGDVQISSWRGLTGSYPSRLFVLPLNRVVEEYTRVELRGLSSTPLALSPREIEQLLEQAAQLHWSYDGRYFFVSNNCAVETWKLLHEGVPRLDAAALSSITPTGLLQRLREQAIASPAPEDRQQAIAKGYYFESAARHYTLVFDVARKALPLPAADVEAWLQLPAAQRRHWMEQADHEVLAAMLLLEQAAWRRQELLARDVLKRQLLSGKDLGNALEQFNGLMARAGVLLAPGNLAAPGYGIPTAPERVTLQSEAEEGAAEAEVQWQALRQQALALLPGGQRLQMEGIQANLDYLRQRLRSRYGADSATPARSAADDLENVIEDEENGFRSH</sequence>
<comment type="caution">
    <text evidence="5">The sequence shown here is derived from an EMBL/GenBank/DDBJ whole genome shotgun (WGS) entry which is preliminary data.</text>
</comment>
<feature type="domain" description="DUF7844" evidence="4">
    <location>
        <begin position="27"/>
        <end position="125"/>
    </location>
</feature>
<evidence type="ECO:0000313" key="5">
    <source>
        <dbReference type="EMBL" id="KRG66130.1"/>
    </source>
</evidence>
<accession>A0A0R0CIM1</accession>
<reference evidence="5 6" key="1">
    <citation type="submission" date="2015-05" db="EMBL/GenBank/DDBJ databases">
        <title>Genome sequencing and analysis of members of genus Stenotrophomonas.</title>
        <authorList>
            <person name="Patil P.P."/>
            <person name="Midha S."/>
            <person name="Patil P.B."/>
        </authorList>
    </citation>
    <scope>NUCLEOTIDE SEQUENCE [LARGE SCALE GENOMIC DNA]</scope>
    <source>
        <strain evidence="5 6">DSM 18929</strain>
    </source>
</reference>
<dbReference type="AlphaFoldDB" id="A0A0R0CIM1"/>